<accession>A0A834U1Z9</accession>
<dbReference type="Gene3D" id="3.10.450.10">
    <property type="match status" value="1"/>
</dbReference>
<dbReference type="OrthoDB" id="1625419at2759"/>
<evidence type="ECO:0000256" key="2">
    <source>
        <dbReference type="ARBA" id="ARBA00022704"/>
    </source>
</evidence>
<gene>
    <name evidence="4" type="ORF">G2W53_013664</name>
</gene>
<organism evidence="4 5">
    <name type="scientific">Senna tora</name>
    <dbReference type="NCBI Taxonomy" id="362788"/>
    <lineage>
        <taxon>Eukaryota</taxon>
        <taxon>Viridiplantae</taxon>
        <taxon>Streptophyta</taxon>
        <taxon>Embryophyta</taxon>
        <taxon>Tracheophyta</taxon>
        <taxon>Spermatophyta</taxon>
        <taxon>Magnoliopsida</taxon>
        <taxon>eudicotyledons</taxon>
        <taxon>Gunneridae</taxon>
        <taxon>Pentapetalae</taxon>
        <taxon>rosids</taxon>
        <taxon>fabids</taxon>
        <taxon>Fabales</taxon>
        <taxon>Fabaceae</taxon>
        <taxon>Caesalpinioideae</taxon>
        <taxon>Cassia clade</taxon>
        <taxon>Senna</taxon>
    </lineage>
</organism>
<dbReference type="PANTHER" id="PTHR31260">
    <property type="entry name" value="CYSTATIN/MONELLIN SUPERFAMILY PROTEIN"/>
    <property type="match status" value="1"/>
</dbReference>
<dbReference type="GO" id="GO:0004869">
    <property type="term" value="F:cysteine-type endopeptidase inhibitor activity"/>
    <property type="evidence" value="ECO:0007669"/>
    <property type="project" value="UniProtKB-KW"/>
</dbReference>
<evidence type="ECO:0000259" key="3">
    <source>
        <dbReference type="Pfam" id="PF00031"/>
    </source>
</evidence>
<comment type="caution">
    <text evidence="4">The sequence shown here is derived from an EMBL/GenBank/DDBJ whole genome shotgun (WGS) entry which is preliminary data.</text>
</comment>
<reference evidence="4" key="1">
    <citation type="submission" date="2020-09" db="EMBL/GenBank/DDBJ databases">
        <title>Genome-Enabled Discovery of Anthraquinone Biosynthesis in Senna tora.</title>
        <authorList>
            <person name="Kang S.-H."/>
            <person name="Pandey R.P."/>
            <person name="Lee C.-M."/>
            <person name="Sim J.-S."/>
            <person name="Jeong J.-T."/>
            <person name="Choi B.-S."/>
            <person name="Jung M."/>
            <person name="Ginzburg D."/>
            <person name="Zhao K."/>
            <person name="Won S.Y."/>
            <person name="Oh T.-J."/>
            <person name="Yu Y."/>
            <person name="Kim N.-H."/>
            <person name="Lee O.R."/>
            <person name="Lee T.-H."/>
            <person name="Bashyal P."/>
            <person name="Kim T.-S."/>
            <person name="Lee W.-H."/>
            <person name="Kawkins C."/>
            <person name="Kim C.-K."/>
            <person name="Kim J.S."/>
            <person name="Ahn B.O."/>
            <person name="Rhee S.Y."/>
            <person name="Sohng J.K."/>
        </authorList>
    </citation>
    <scope>NUCLEOTIDE SEQUENCE</scope>
    <source>
        <tissue evidence="4">Leaf</tissue>
    </source>
</reference>
<keyword evidence="5" id="KW-1185">Reference proteome</keyword>
<evidence type="ECO:0000256" key="1">
    <source>
        <dbReference type="ARBA" id="ARBA00022690"/>
    </source>
</evidence>
<dbReference type="PANTHER" id="PTHR31260:SF28">
    <property type="entry name" value="CYSTATIN DOMAIN PROTEIN"/>
    <property type="match status" value="1"/>
</dbReference>
<keyword evidence="1" id="KW-0646">Protease inhibitor</keyword>
<evidence type="ECO:0000313" key="4">
    <source>
        <dbReference type="EMBL" id="KAF7831331.1"/>
    </source>
</evidence>
<dbReference type="AlphaFoldDB" id="A0A834U1Z9"/>
<feature type="domain" description="Cystatin" evidence="3">
    <location>
        <begin position="122"/>
        <end position="180"/>
    </location>
</feature>
<proteinExistence type="predicted"/>
<dbReference type="Proteomes" id="UP000634136">
    <property type="component" value="Unassembled WGS sequence"/>
</dbReference>
<evidence type="ECO:0000313" key="5">
    <source>
        <dbReference type="Proteomes" id="UP000634136"/>
    </source>
</evidence>
<dbReference type="InterPro" id="IPR000010">
    <property type="entry name" value="Cystatin_dom"/>
</dbReference>
<dbReference type="SUPFAM" id="SSF54403">
    <property type="entry name" value="Cystatin/monellin"/>
    <property type="match status" value="1"/>
</dbReference>
<dbReference type="InterPro" id="IPR046350">
    <property type="entry name" value="Cystatin_sf"/>
</dbReference>
<dbReference type="InterPro" id="IPR006462">
    <property type="entry name" value="MS5"/>
</dbReference>
<sequence>MDSVKHEEEESGTRSVGVHGSYEYDESDFYPDLPYVGDYKPQYKYRGPSLIGNDADFMIDDDLVEKLYPTGTHPITVSEYRKYSDQVHKSGGFDVDPIPKCDQTSLIAPLSERQLAIHDEYFMSLASQAIARYNAGKRKNFKAVRIVKANMQPVCVCNYFITFEATDGVSTKTFQTKIWAGVKDHKIEIIREKPCCGKHTFSRCVSSGSEDMISSNSSQFDIRIISNMGRYISAQEDQINSNHASLSSMAVIRCYYRRILLQPGVGKCLLLYSSSHQGLQSLGKLPKLQNSFVGIDGWRLQ</sequence>
<protein>
    <submittedName>
        <fullName evidence="4">Mitotic apparatus protein p62-like isoform X1</fullName>
    </submittedName>
</protein>
<dbReference type="EMBL" id="JAAIUW010000005">
    <property type="protein sequence ID" value="KAF7831331.1"/>
    <property type="molecule type" value="Genomic_DNA"/>
</dbReference>
<keyword evidence="2" id="KW-0789">Thiol protease inhibitor</keyword>
<name>A0A834U1Z9_9FABA</name>
<dbReference type="Pfam" id="PF00031">
    <property type="entry name" value="Cystatin"/>
    <property type="match status" value="1"/>
</dbReference>